<dbReference type="AlphaFoldDB" id="A0A9Q1QK76"/>
<dbReference type="PANTHER" id="PTHR30128">
    <property type="entry name" value="OUTER MEMBRANE PROTEIN, OMPA-RELATED"/>
    <property type="match status" value="1"/>
</dbReference>
<feature type="transmembrane region" description="Helical" evidence="1">
    <location>
        <begin position="58"/>
        <end position="80"/>
    </location>
</feature>
<feature type="transmembrane region" description="Helical" evidence="1">
    <location>
        <begin position="6"/>
        <end position="27"/>
    </location>
</feature>
<evidence type="ECO:0000256" key="1">
    <source>
        <dbReference type="SAM" id="Phobius"/>
    </source>
</evidence>
<evidence type="ECO:0000313" key="2">
    <source>
        <dbReference type="EMBL" id="KAJ8444794.1"/>
    </source>
</evidence>
<protein>
    <submittedName>
        <fullName evidence="2">Uncharacterized protein</fullName>
    </submittedName>
</protein>
<dbReference type="SUPFAM" id="SSF81558">
    <property type="entry name" value="Photosystem I subunits PsaA/PsaB"/>
    <property type="match status" value="3"/>
</dbReference>
<dbReference type="Pfam" id="PF00223">
    <property type="entry name" value="PsaA_PsaB"/>
    <property type="match status" value="3"/>
</dbReference>
<dbReference type="Gene3D" id="1.20.1130.10">
    <property type="entry name" value="Photosystem I PsaA/PsaB"/>
    <property type="match status" value="2"/>
</dbReference>
<dbReference type="Proteomes" id="UP001153076">
    <property type="component" value="Unassembled WGS sequence"/>
</dbReference>
<dbReference type="GO" id="GO:0015979">
    <property type="term" value="P:photosynthesis"/>
    <property type="evidence" value="ECO:0007669"/>
    <property type="project" value="InterPro"/>
</dbReference>
<keyword evidence="3" id="KW-1185">Reference proteome</keyword>
<evidence type="ECO:0000313" key="3">
    <source>
        <dbReference type="Proteomes" id="UP001153076"/>
    </source>
</evidence>
<name>A0A9Q1QK76_9CARY</name>
<keyword evidence="1" id="KW-0812">Transmembrane</keyword>
<dbReference type="GO" id="GO:0009535">
    <property type="term" value="C:chloroplast thylakoid membrane"/>
    <property type="evidence" value="ECO:0007669"/>
    <property type="project" value="TreeGrafter"/>
</dbReference>
<sequence>MNFLVHYIHAFIIHVTVLILLKGILFAHNSHLIPDKGNLRFHFPCDGPRRRGKYQVSAWDHIFLGIFWIYNAISIVSQIISDQEVATHITGGNLVQSSTSINGWLHDFLWAQASQAHNKLKVASATQPRALSIAQGRDLHNEILSHGVRDPLHVRPITHAIWDPHFDQSATEAFTRGDAPDPVNITYSGGLVIPATEMKTEHFVVQKCRISSQSSLVKTLWRGRLRREHEGLYDTINNSIHVQLGLVLASLGVINSLVALHMYSLPAYAFIAQDFTTQALLYTHHQYIIEFIMT</sequence>
<dbReference type="PRINTS" id="PR00257">
    <property type="entry name" value="PHOTSYSPSAAB"/>
</dbReference>
<dbReference type="InterPro" id="IPR036408">
    <property type="entry name" value="PSI_PsaA/B_sf"/>
</dbReference>
<proteinExistence type="predicted"/>
<keyword evidence="1" id="KW-0472">Membrane</keyword>
<keyword evidence="1" id="KW-1133">Transmembrane helix</keyword>
<reference evidence="2" key="1">
    <citation type="submission" date="2022-04" db="EMBL/GenBank/DDBJ databases">
        <title>Carnegiea gigantea Genome sequencing and assembly v2.</title>
        <authorList>
            <person name="Copetti D."/>
            <person name="Sanderson M.J."/>
            <person name="Burquez A."/>
            <person name="Wojciechowski M.F."/>
        </authorList>
    </citation>
    <scope>NUCLEOTIDE SEQUENCE</scope>
    <source>
        <strain evidence="2">SGP5-SGP5p</strain>
        <tissue evidence="2">Aerial part</tissue>
    </source>
</reference>
<dbReference type="PANTHER" id="PTHR30128:SF19">
    <property type="entry name" value="PHOTOSYSTEM I P700 CHLOROPHYLL A APOPROTEIN A1-RELATED"/>
    <property type="match status" value="1"/>
</dbReference>
<dbReference type="InterPro" id="IPR001280">
    <property type="entry name" value="PSI_PsaA/B"/>
</dbReference>
<dbReference type="OrthoDB" id="349at2759"/>
<organism evidence="2 3">
    <name type="scientific">Carnegiea gigantea</name>
    <dbReference type="NCBI Taxonomy" id="171969"/>
    <lineage>
        <taxon>Eukaryota</taxon>
        <taxon>Viridiplantae</taxon>
        <taxon>Streptophyta</taxon>
        <taxon>Embryophyta</taxon>
        <taxon>Tracheophyta</taxon>
        <taxon>Spermatophyta</taxon>
        <taxon>Magnoliopsida</taxon>
        <taxon>eudicotyledons</taxon>
        <taxon>Gunneridae</taxon>
        <taxon>Pentapetalae</taxon>
        <taxon>Caryophyllales</taxon>
        <taxon>Cactineae</taxon>
        <taxon>Cactaceae</taxon>
        <taxon>Cactoideae</taxon>
        <taxon>Echinocereeae</taxon>
        <taxon>Carnegiea</taxon>
    </lineage>
</organism>
<accession>A0A9Q1QK76</accession>
<comment type="caution">
    <text evidence="2">The sequence shown here is derived from an EMBL/GenBank/DDBJ whole genome shotgun (WGS) entry which is preliminary data.</text>
</comment>
<dbReference type="EMBL" id="JAKOGI010000088">
    <property type="protein sequence ID" value="KAJ8444794.1"/>
    <property type="molecule type" value="Genomic_DNA"/>
</dbReference>
<gene>
    <name evidence="2" type="ORF">Cgig2_032119</name>
</gene>